<keyword evidence="2" id="KW-1185">Reference proteome</keyword>
<protein>
    <submittedName>
        <fullName evidence="1">437_t:CDS:1</fullName>
    </submittedName>
</protein>
<comment type="caution">
    <text evidence="1">The sequence shown here is derived from an EMBL/GenBank/DDBJ whole genome shotgun (WGS) entry which is preliminary data.</text>
</comment>
<reference evidence="1" key="1">
    <citation type="submission" date="2021-06" db="EMBL/GenBank/DDBJ databases">
        <authorList>
            <person name="Kallberg Y."/>
            <person name="Tangrot J."/>
            <person name="Rosling A."/>
        </authorList>
    </citation>
    <scope>NUCLEOTIDE SEQUENCE</scope>
    <source>
        <strain evidence="1">87-6 pot B 2015</strain>
    </source>
</reference>
<proteinExistence type="predicted"/>
<accession>A0A9N9BFT8</accession>
<sequence length="74" mass="8936">MRQVRLVGNEHLYKTKLYDKELLMVMTVRLIIGLKKNIYEDVLQYDDISRYNNALQDDDNYNNISQYFTDDKNI</sequence>
<name>A0A9N9BFT8_FUNMO</name>
<organism evidence="1 2">
    <name type="scientific">Funneliformis mosseae</name>
    <name type="common">Endomycorrhizal fungus</name>
    <name type="synonym">Glomus mosseae</name>
    <dbReference type="NCBI Taxonomy" id="27381"/>
    <lineage>
        <taxon>Eukaryota</taxon>
        <taxon>Fungi</taxon>
        <taxon>Fungi incertae sedis</taxon>
        <taxon>Mucoromycota</taxon>
        <taxon>Glomeromycotina</taxon>
        <taxon>Glomeromycetes</taxon>
        <taxon>Glomerales</taxon>
        <taxon>Glomeraceae</taxon>
        <taxon>Funneliformis</taxon>
    </lineage>
</organism>
<gene>
    <name evidence="1" type="ORF">FMOSSE_LOCUS7120</name>
</gene>
<dbReference type="AlphaFoldDB" id="A0A9N9BFT8"/>
<evidence type="ECO:0000313" key="1">
    <source>
        <dbReference type="EMBL" id="CAG8564290.1"/>
    </source>
</evidence>
<dbReference type="Proteomes" id="UP000789375">
    <property type="component" value="Unassembled WGS sequence"/>
</dbReference>
<evidence type="ECO:0000313" key="2">
    <source>
        <dbReference type="Proteomes" id="UP000789375"/>
    </source>
</evidence>
<dbReference type="EMBL" id="CAJVPP010001605">
    <property type="protein sequence ID" value="CAG8564290.1"/>
    <property type="molecule type" value="Genomic_DNA"/>
</dbReference>